<reference evidence="7" key="3">
    <citation type="submission" date="2016-11" db="EMBL/GenBank/DDBJ databases">
        <authorList>
            <person name="Papadimitriou K."/>
        </authorList>
    </citation>
    <scope>NUCLEOTIDE SEQUENCE [LARGE SCALE GENOMIC DNA]</scope>
    <source>
        <strain evidence="7">ACA-DC 1533</strain>
    </source>
</reference>
<organism evidence="4 6">
    <name type="scientific">Ligilactobacillus acidipiscis</name>
    <dbReference type="NCBI Taxonomy" id="89059"/>
    <lineage>
        <taxon>Bacteria</taxon>
        <taxon>Bacillati</taxon>
        <taxon>Bacillota</taxon>
        <taxon>Bacilli</taxon>
        <taxon>Lactobacillales</taxon>
        <taxon>Lactobacillaceae</taxon>
        <taxon>Ligilactobacillus</taxon>
    </lineage>
</organism>
<dbReference type="GO" id="GO:0008663">
    <property type="term" value="F:2',3'-cyclic-nucleotide 2'-phosphodiesterase activity"/>
    <property type="evidence" value="ECO:0007669"/>
    <property type="project" value="UniProtKB-EC"/>
</dbReference>
<evidence type="ECO:0000313" key="5">
    <source>
        <dbReference type="EMBL" id="SFV39454.1"/>
    </source>
</evidence>
<evidence type="ECO:0000313" key="6">
    <source>
        <dbReference type="Proteomes" id="UP000051491"/>
    </source>
</evidence>
<evidence type="ECO:0000313" key="4">
    <source>
        <dbReference type="EMBL" id="KRN80560.1"/>
    </source>
</evidence>
<dbReference type="GO" id="GO:0006284">
    <property type="term" value="P:base-excision repair"/>
    <property type="evidence" value="ECO:0007669"/>
    <property type="project" value="InterPro"/>
</dbReference>
<dbReference type="PANTHER" id="PTHR11575">
    <property type="entry name" value="5'-NUCLEOTIDASE-RELATED"/>
    <property type="match status" value="1"/>
</dbReference>
<dbReference type="PATRIC" id="fig|89059.3.peg.300"/>
<sequence length="519" mass="57979">MKITILSTSDVHGYFYPTDFSTIDDHHEFGFLKAASLIRKVKADERPNEIVLYIENGDIIEGSPMDSYAYNTRETTDYSQKIISLVNLLKPDAAVLGNHEFNYGLDYLGQVLKERSFPILGANISGESSSRILDAPYKIIEEKGVKIGIVGLTTQFIPHWEDPTNICGLHFASALDTLKGTVAQLRSQVDVLLAAYHGGFEADLITGQPTEKQTGENEGSAILREIPEIDALVTGHQHRREAAIVNGIPVTQPGYRGSDVGKIVLELDEKKHVKRSTAQLIPVSGQQLAQDLQQVSEQWYDDTQKWLDQPVATITGDMRITDHMKARARGHAYLDLVNHVQMEATGTEISGTALFNDDVRGFGKNVTVRNVMNSYVYPNTLVVEKVTGADLRAALERCASFFELREDGSLQIYAEFSTPKVELYNYDYYTGLDYTFDLHKPVGQRVGKIFHAGAELLDEQEVEVVLNQYRGVGGGDYPMFSADKIVREYADDMPKLIIQYLQDHPKITAAQPHNIHLLR</sequence>
<protein>
    <submittedName>
        <fullName evidence="5">2',3'-cyclic-nucleotide 2'-phosphodiesterase</fullName>
        <ecNumber evidence="5">3.1.4.16</ecNumber>
    </submittedName>
</protein>
<dbReference type="PANTHER" id="PTHR11575:SF6">
    <property type="entry name" value="2',3'-CYCLIC-NUCLEOTIDE 2'-PHOSPHODIESTERASE_3'-NUCLEOTIDASE"/>
    <property type="match status" value="1"/>
</dbReference>
<dbReference type="Pfam" id="PF00149">
    <property type="entry name" value="Metallophos"/>
    <property type="match status" value="1"/>
</dbReference>
<dbReference type="KEGG" id="laca:LAC1533_0034"/>
<dbReference type="SUPFAM" id="SSF55816">
    <property type="entry name" value="5'-nucleotidase (syn. UDP-sugar hydrolase), C-terminal domain"/>
    <property type="match status" value="1"/>
</dbReference>
<dbReference type="PROSITE" id="PS51068">
    <property type="entry name" value="FPG_CAT"/>
    <property type="match status" value="1"/>
</dbReference>
<gene>
    <name evidence="4" type="ORF">IV43_GL000295</name>
    <name evidence="5" type="ORF">LAC1533_0034</name>
</gene>
<dbReference type="GO" id="GO:0000166">
    <property type="term" value="F:nucleotide binding"/>
    <property type="evidence" value="ECO:0007669"/>
    <property type="project" value="UniProtKB-KW"/>
</dbReference>
<dbReference type="EMBL" id="JQBK01000119">
    <property type="protein sequence ID" value="KRN80560.1"/>
    <property type="molecule type" value="Genomic_DNA"/>
</dbReference>
<feature type="domain" description="Formamidopyrimidine-DNA glycosylase catalytic" evidence="3">
    <location>
        <begin position="224"/>
        <end position="363"/>
    </location>
</feature>
<dbReference type="InterPro" id="IPR006179">
    <property type="entry name" value="5_nucleotidase/apyrase"/>
</dbReference>
<keyword evidence="2 5" id="KW-0378">Hydrolase</keyword>
<dbReference type="STRING" id="89059.LAC1533_0034"/>
<dbReference type="Gene3D" id="3.60.21.10">
    <property type="match status" value="1"/>
</dbReference>
<dbReference type="GO" id="GO:0009166">
    <property type="term" value="P:nucleotide catabolic process"/>
    <property type="evidence" value="ECO:0007669"/>
    <property type="project" value="InterPro"/>
</dbReference>
<keyword evidence="2" id="KW-0547">Nucleotide-binding</keyword>
<dbReference type="Proteomes" id="UP000190935">
    <property type="component" value="Chromosome I"/>
</dbReference>
<dbReference type="SUPFAM" id="SSF56300">
    <property type="entry name" value="Metallo-dependent phosphatases"/>
    <property type="match status" value="1"/>
</dbReference>
<evidence type="ECO:0000313" key="7">
    <source>
        <dbReference type="Proteomes" id="UP000190935"/>
    </source>
</evidence>
<dbReference type="GeneID" id="95348142"/>
<evidence type="ECO:0000259" key="3">
    <source>
        <dbReference type="PROSITE" id="PS51068"/>
    </source>
</evidence>
<dbReference type="GO" id="GO:0008270">
    <property type="term" value="F:zinc ion binding"/>
    <property type="evidence" value="ECO:0007669"/>
    <property type="project" value="InterPro"/>
</dbReference>
<evidence type="ECO:0000256" key="1">
    <source>
        <dbReference type="ARBA" id="ARBA00022729"/>
    </source>
</evidence>
<keyword evidence="1" id="KW-0732">Signal</keyword>
<dbReference type="GO" id="GO:0003906">
    <property type="term" value="F:DNA-(apurinic or apyrimidinic site) endonuclease activity"/>
    <property type="evidence" value="ECO:0007669"/>
    <property type="project" value="InterPro"/>
</dbReference>
<proteinExistence type="inferred from homology"/>
<dbReference type="RefSeq" id="WP_010495583.1">
    <property type="nucleotide sequence ID" value="NZ_JQBK01000119.1"/>
</dbReference>
<dbReference type="OrthoDB" id="9801679at2"/>
<dbReference type="Gene3D" id="3.90.780.10">
    <property type="entry name" value="5'-Nucleotidase, C-terminal domain"/>
    <property type="match status" value="1"/>
</dbReference>
<reference evidence="4 6" key="1">
    <citation type="journal article" date="2015" name="Genome Announc.">
        <title>Expanding the biotechnology potential of lactobacilli through comparative genomics of 213 strains and associated genera.</title>
        <authorList>
            <person name="Sun Z."/>
            <person name="Harris H.M."/>
            <person name="McCann A."/>
            <person name="Guo C."/>
            <person name="Argimon S."/>
            <person name="Zhang W."/>
            <person name="Yang X."/>
            <person name="Jeffery I.B."/>
            <person name="Cooney J.C."/>
            <person name="Kagawa T.F."/>
            <person name="Liu W."/>
            <person name="Song Y."/>
            <person name="Salvetti E."/>
            <person name="Wrobel A."/>
            <person name="Rasinkangas P."/>
            <person name="Parkhill J."/>
            <person name="Rea M.C."/>
            <person name="O'Sullivan O."/>
            <person name="Ritari J."/>
            <person name="Douillard F.P."/>
            <person name="Paul Ross R."/>
            <person name="Yang R."/>
            <person name="Briner A.E."/>
            <person name="Felis G.E."/>
            <person name="de Vos W.M."/>
            <person name="Barrangou R."/>
            <person name="Klaenhammer T.R."/>
            <person name="Caufield P.W."/>
            <person name="Cui Y."/>
            <person name="Zhang H."/>
            <person name="O'Toole P.W."/>
        </authorList>
    </citation>
    <scope>NUCLEOTIDE SEQUENCE [LARGE SCALE GENOMIC DNA]</scope>
    <source>
        <strain evidence="4 6">DSM 15353</strain>
    </source>
</reference>
<evidence type="ECO:0000256" key="2">
    <source>
        <dbReference type="RuleBase" id="RU362119"/>
    </source>
</evidence>
<dbReference type="AlphaFoldDB" id="A0A0R2JTY3"/>
<dbReference type="Proteomes" id="UP000051491">
    <property type="component" value="Unassembled WGS sequence"/>
</dbReference>
<name>A0A0R2JTY3_9LACO</name>
<dbReference type="GO" id="GO:0019104">
    <property type="term" value="F:DNA N-glycosylase activity"/>
    <property type="evidence" value="ECO:0007669"/>
    <property type="project" value="InterPro"/>
</dbReference>
<dbReference type="InterPro" id="IPR029052">
    <property type="entry name" value="Metallo-depent_PP-like"/>
</dbReference>
<dbReference type="InterPro" id="IPR012319">
    <property type="entry name" value="FPG_cat"/>
</dbReference>
<dbReference type="PRINTS" id="PR01607">
    <property type="entry name" value="APYRASEFAMLY"/>
</dbReference>
<dbReference type="EC" id="3.1.4.16" evidence="5"/>
<reference evidence="5" key="2">
    <citation type="submission" date="2016-11" db="EMBL/GenBank/DDBJ databases">
        <authorList>
            <person name="Jaros S."/>
            <person name="Januszkiewicz K."/>
            <person name="Wedrychowicz H."/>
        </authorList>
    </citation>
    <scope>NUCLEOTIDE SEQUENCE [LARGE SCALE GENOMIC DNA]</scope>
    <source>
        <strain evidence="5">ACA-DC 1533</strain>
    </source>
</reference>
<dbReference type="EMBL" id="LT630287">
    <property type="protein sequence ID" value="SFV39454.1"/>
    <property type="molecule type" value="Genomic_DNA"/>
</dbReference>
<dbReference type="InterPro" id="IPR004843">
    <property type="entry name" value="Calcineurin-like_PHP"/>
</dbReference>
<dbReference type="InterPro" id="IPR008334">
    <property type="entry name" value="5'-Nucleotdase_C"/>
</dbReference>
<accession>A0A0R2JTY3</accession>
<dbReference type="InterPro" id="IPR006146">
    <property type="entry name" value="5'-Nucleotdase_CS"/>
</dbReference>
<dbReference type="GO" id="GO:0030288">
    <property type="term" value="C:outer membrane-bounded periplasmic space"/>
    <property type="evidence" value="ECO:0007669"/>
    <property type="project" value="TreeGrafter"/>
</dbReference>
<comment type="similarity">
    <text evidence="2">Belongs to the 5'-nucleotidase family.</text>
</comment>
<dbReference type="InterPro" id="IPR036907">
    <property type="entry name" value="5'-Nucleotdase_C_sf"/>
</dbReference>
<dbReference type="Pfam" id="PF02872">
    <property type="entry name" value="5_nucleotid_C"/>
    <property type="match status" value="1"/>
</dbReference>
<dbReference type="PROSITE" id="PS00786">
    <property type="entry name" value="5_NUCLEOTIDASE_2"/>
    <property type="match status" value="1"/>
</dbReference>